<dbReference type="STRING" id="1203610.HMPREF1536_02997"/>
<evidence type="ECO:0000256" key="2">
    <source>
        <dbReference type="ARBA" id="ARBA00022603"/>
    </source>
</evidence>
<gene>
    <name evidence="8" type="ORF">HMPREF1536_02997</name>
</gene>
<feature type="binding site" evidence="6">
    <location>
        <position position="172"/>
    </location>
    <ligand>
        <name>S-adenosyl-L-methionine</name>
        <dbReference type="ChEBI" id="CHEBI:59789"/>
    </ligand>
</feature>
<comment type="caution">
    <text evidence="8">The sequence shown here is derived from an EMBL/GenBank/DDBJ whole genome shotgun (WGS) entry which is preliminary data.</text>
</comment>
<dbReference type="Pfam" id="PF13636">
    <property type="entry name" value="Methyltranf_PUA"/>
    <property type="match status" value="1"/>
</dbReference>
<protein>
    <recommendedName>
        <fullName evidence="7">SAM-dependent MTase RsmB/NOP-type domain-containing protein</fullName>
    </recommendedName>
</protein>
<evidence type="ECO:0000256" key="5">
    <source>
        <dbReference type="ARBA" id="ARBA00022884"/>
    </source>
</evidence>
<dbReference type="InterPro" id="IPR001678">
    <property type="entry name" value="MeTrfase_RsmB-F_NOP2_dom"/>
</dbReference>
<feature type="binding site" evidence="6">
    <location>
        <begin position="104"/>
        <end position="110"/>
    </location>
    <ligand>
        <name>S-adenosyl-L-methionine</name>
        <dbReference type="ChEBI" id="CHEBI:59789"/>
    </ligand>
</feature>
<dbReference type="InterPro" id="IPR029063">
    <property type="entry name" value="SAM-dependent_MTases_sf"/>
</dbReference>
<evidence type="ECO:0000313" key="9">
    <source>
        <dbReference type="Proteomes" id="UP000033035"/>
    </source>
</evidence>
<dbReference type="Proteomes" id="UP000033035">
    <property type="component" value="Unassembled WGS sequence"/>
</dbReference>
<dbReference type="GO" id="GO:0001510">
    <property type="term" value="P:RNA methylation"/>
    <property type="evidence" value="ECO:0007669"/>
    <property type="project" value="InterPro"/>
</dbReference>
<dbReference type="PATRIC" id="fig|1203610.3.peg.3064"/>
<sequence length="462" mass="51925">MALPIDFITRTRALLGDEYEKLEAALQADVPVSIRINQEKGTKAPETSPVGWSDTGYYLPERLSFTFDPLFHAGAYYVQEASSMFLEQAIRNFVTEPVRCLDLCAAPGGKSTHLLSTLPEGSLLVSNEVIRSRSNILAENITKWGNPNNIVINNDPEEIGRLTHLFDVIVTDVPCSGEGMFRKDTDSTGEWSVANVNLCAARQRRIIHDIWDALKPGGLLIYSTCTYNTEEDEDNIHYIIEELGAEALTIPVKEEWQITGALRHDHPVYRFFPHKTKGEGFFLAALRKAPGETEEIRPRNKSKKERGKAAPVLPSVVNDWIEEAGKFRFELINDTIQAIPSAHQETWQLIAGQCRIVTAGIRVGEIKGKDILPAHSLAMSTSLNREAFTTVEINWEDAVKYLKKEVLLLPEETKKGYVLVCYNGFPLGFVKHLGNRANNLYPQEWRIRSGYLPDKVVLYPES</sequence>
<proteinExistence type="inferred from homology"/>
<keyword evidence="1" id="KW-0963">Cytoplasm</keyword>
<keyword evidence="2 6" id="KW-0489">Methyltransferase</keyword>
<organism evidence="8 9">
    <name type="scientific">Parabacteroides gordonii MS-1 = DSM 23371</name>
    <dbReference type="NCBI Taxonomy" id="1203610"/>
    <lineage>
        <taxon>Bacteria</taxon>
        <taxon>Pseudomonadati</taxon>
        <taxon>Bacteroidota</taxon>
        <taxon>Bacteroidia</taxon>
        <taxon>Bacteroidales</taxon>
        <taxon>Tannerellaceae</taxon>
        <taxon>Parabacteroides</taxon>
    </lineage>
</organism>
<dbReference type="GO" id="GO:0008173">
    <property type="term" value="F:RNA methyltransferase activity"/>
    <property type="evidence" value="ECO:0007669"/>
    <property type="project" value="InterPro"/>
</dbReference>
<feature type="domain" description="SAM-dependent MTase RsmB/NOP-type" evidence="7">
    <location>
        <begin position="1"/>
        <end position="289"/>
    </location>
</feature>
<dbReference type="Gene3D" id="3.30.70.1170">
    <property type="entry name" value="Sun protein, domain 3"/>
    <property type="match status" value="1"/>
</dbReference>
<evidence type="ECO:0000256" key="4">
    <source>
        <dbReference type="ARBA" id="ARBA00022691"/>
    </source>
</evidence>
<dbReference type="Pfam" id="PF17125">
    <property type="entry name" value="Methyltr_RsmF_N"/>
    <property type="match status" value="1"/>
</dbReference>
<dbReference type="Gene3D" id="3.40.50.150">
    <property type="entry name" value="Vaccinia Virus protein VP39"/>
    <property type="match status" value="1"/>
</dbReference>
<reference evidence="8 9" key="1">
    <citation type="submission" date="2013-04" db="EMBL/GenBank/DDBJ databases">
        <title>The Genome Sequence of Parabacteroides gordonii DSM 23371.</title>
        <authorList>
            <consortium name="The Broad Institute Genomics Platform"/>
            <person name="Earl A."/>
            <person name="Ward D."/>
            <person name="Feldgarden M."/>
            <person name="Gevers D."/>
            <person name="Martens E."/>
            <person name="Sakamoto M."/>
            <person name="Benno Y."/>
            <person name="Suzuki N."/>
            <person name="Matsunaga N."/>
            <person name="Koshihara K."/>
            <person name="Seki M."/>
            <person name="Komiya H."/>
            <person name="Walker B."/>
            <person name="Young S."/>
            <person name="Zeng Q."/>
            <person name="Gargeya S."/>
            <person name="Fitzgerald M."/>
            <person name="Haas B."/>
            <person name="Abouelleil A."/>
            <person name="Allen A.W."/>
            <person name="Alvarado L."/>
            <person name="Arachchi H.M."/>
            <person name="Berlin A.M."/>
            <person name="Chapman S.B."/>
            <person name="Gainer-Dewar J."/>
            <person name="Goldberg J."/>
            <person name="Griggs A."/>
            <person name="Gujja S."/>
            <person name="Hansen M."/>
            <person name="Howarth C."/>
            <person name="Imamovic A."/>
            <person name="Ireland A."/>
            <person name="Larimer J."/>
            <person name="McCowan C."/>
            <person name="Murphy C."/>
            <person name="Pearson M."/>
            <person name="Poon T.W."/>
            <person name="Priest M."/>
            <person name="Roberts A."/>
            <person name="Saif S."/>
            <person name="Shea T."/>
            <person name="Sisk P."/>
            <person name="Sykes S."/>
            <person name="Wortman J."/>
            <person name="Nusbaum C."/>
            <person name="Birren B."/>
        </authorList>
    </citation>
    <scope>NUCLEOTIDE SEQUENCE [LARGE SCALE GENOMIC DNA]</scope>
    <source>
        <strain evidence="8 9">MS-1</strain>
    </source>
</reference>
<dbReference type="PROSITE" id="PS51686">
    <property type="entry name" value="SAM_MT_RSMB_NOP"/>
    <property type="match status" value="1"/>
</dbReference>
<evidence type="ECO:0000313" key="8">
    <source>
        <dbReference type="EMBL" id="KKB55526.1"/>
    </source>
</evidence>
<dbReference type="HOGENOM" id="CLU_005316_6_0_10"/>
<evidence type="ECO:0000256" key="1">
    <source>
        <dbReference type="ARBA" id="ARBA00022490"/>
    </source>
</evidence>
<evidence type="ECO:0000256" key="6">
    <source>
        <dbReference type="PROSITE-ProRule" id="PRU01023"/>
    </source>
</evidence>
<dbReference type="InterPro" id="IPR027391">
    <property type="entry name" value="Nol1_Nop2_Fmu_2"/>
</dbReference>
<keyword evidence="5 6" id="KW-0694">RNA-binding</keyword>
<keyword evidence="3 6" id="KW-0808">Transferase</keyword>
<dbReference type="RefSeq" id="WP_028728517.1">
    <property type="nucleotide sequence ID" value="NZ_AUAE01000031.1"/>
</dbReference>
<dbReference type="Gene3D" id="2.30.130.60">
    <property type="match status" value="1"/>
</dbReference>
<comment type="similarity">
    <text evidence="6">Belongs to the class I-like SAM-binding methyltransferase superfamily. RsmB/NOP family.</text>
</comment>
<feature type="binding site" evidence="6">
    <location>
        <position position="128"/>
    </location>
    <ligand>
        <name>S-adenosyl-L-methionine</name>
        <dbReference type="ChEBI" id="CHEBI:59789"/>
    </ligand>
</feature>
<dbReference type="InterPro" id="IPR049560">
    <property type="entry name" value="MeTrfase_RsmB-F_NOP2_cat"/>
</dbReference>
<dbReference type="CDD" id="cd02440">
    <property type="entry name" value="AdoMet_MTases"/>
    <property type="match status" value="1"/>
</dbReference>
<accession>A0A0F5JCF5</accession>
<evidence type="ECO:0000256" key="3">
    <source>
        <dbReference type="ARBA" id="ARBA00022679"/>
    </source>
</evidence>
<dbReference type="InterPro" id="IPR023267">
    <property type="entry name" value="RCMT"/>
</dbReference>
<keyword evidence="9" id="KW-1185">Reference proteome</keyword>
<dbReference type="PANTHER" id="PTHR22807:SF30">
    <property type="entry name" value="28S RRNA (CYTOSINE(4447)-C(5))-METHYLTRANSFERASE-RELATED"/>
    <property type="match status" value="1"/>
</dbReference>
<name>A0A0F5JCF5_9BACT</name>
<dbReference type="SUPFAM" id="SSF53335">
    <property type="entry name" value="S-adenosyl-L-methionine-dependent methyltransferases"/>
    <property type="match status" value="1"/>
</dbReference>
<feature type="active site" description="Nucleophile" evidence="6">
    <location>
        <position position="225"/>
    </location>
</feature>
<dbReference type="InterPro" id="IPR031341">
    <property type="entry name" value="Methyltr_RsmF_N"/>
</dbReference>
<dbReference type="AlphaFoldDB" id="A0A0F5JCF5"/>
<dbReference type="GO" id="GO:0003723">
    <property type="term" value="F:RNA binding"/>
    <property type="evidence" value="ECO:0007669"/>
    <property type="project" value="UniProtKB-UniRule"/>
</dbReference>
<keyword evidence="4 6" id="KW-0949">S-adenosyl-L-methionine</keyword>
<evidence type="ECO:0000259" key="7">
    <source>
        <dbReference type="PROSITE" id="PS51686"/>
    </source>
</evidence>
<dbReference type="EMBL" id="AQHW01000015">
    <property type="protein sequence ID" value="KKB55526.1"/>
    <property type="molecule type" value="Genomic_DNA"/>
</dbReference>
<dbReference type="PRINTS" id="PR02008">
    <property type="entry name" value="RCMTFAMILY"/>
</dbReference>
<dbReference type="PANTHER" id="PTHR22807">
    <property type="entry name" value="NOP2 YEAST -RELATED NOL1/NOP2/FMU SUN DOMAIN-CONTAINING"/>
    <property type="match status" value="1"/>
</dbReference>
<dbReference type="Pfam" id="PF01189">
    <property type="entry name" value="Methyltr_RsmB-F"/>
    <property type="match status" value="1"/>
</dbReference>
<feature type="binding site" evidence="6">
    <location>
        <position position="155"/>
    </location>
    <ligand>
        <name>S-adenosyl-L-methionine</name>
        <dbReference type="ChEBI" id="CHEBI:59789"/>
    </ligand>
</feature>